<proteinExistence type="predicted"/>
<comment type="caution">
    <text evidence="1">The sequence shown here is derived from an EMBL/GenBank/DDBJ whole genome shotgun (WGS) entry which is preliminary data.</text>
</comment>
<organism evidence="1 2">
    <name type="scientific">Lachnellula hyalina</name>
    <dbReference type="NCBI Taxonomy" id="1316788"/>
    <lineage>
        <taxon>Eukaryota</taxon>
        <taxon>Fungi</taxon>
        <taxon>Dikarya</taxon>
        <taxon>Ascomycota</taxon>
        <taxon>Pezizomycotina</taxon>
        <taxon>Leotiomycetes</taxon>
        <taxon>Helotiales</taxon>
        <taxon>Lachnaceae</taxon>
        <taxon>Lachnellula</taxon>
    </lineage>
</organism>
<dbReference type="RefSeq" id="XP_031002051.1">
    <property type="nucleotide sequence ID" value="XM_031152867.1"/>
</dbReference>
<dbReference type="EMBL" id="QGMH01000192">
    <property type="protein sequence ID" value="TVY23263.1"/>
    <property type="molecule type" value="Genomic_DNA"/>
</dbReference>
<sequence>MSTAAELHFDDLTVERSLHSKYVSSPRRLSTELKDLLGPGQYKVEMRHNVYNIRTSKEFDLHEFWIQKLSRKIRMNS</sequence>
<accession>A0A8H8QUX2</accession>
<keyword evidence="2" id="KW-1185">Reference proteome</keyword>
<name>A0A8H8QUX2_9HELO</name>
<reference evidence="1 2" key="1">
    <citation type="submission" date="2018-05" db="EMBL/GenBank/DDBJ databases">
        <title>Genome sequencing and assembly of the regulated plant pathogen Lachnellula willkommii and related sister species for the development of diagnostic species identification markers.</title>
        <authorList>
            <person name="Giroux E."/>
            <person name="Bilodeau G."/>
        </authorList>
    </citation>
    <scope>NUCLEOTIDE SEQUENCE [LARGE SCALE GENOMIC DNA]</scope>
    <source>
        <strain evidence="1 2">CBS 185.66</strain>
    </source>
</reference>
<dbReference type="OrthoDB" id="3558497at2759"/>
<dbReference type="AlphaFoldDB" id="A0A8H8QUX2"/>
<gene>
    <name evidence="1" type="ORF">LHYA1_G007944</name>
</gene>
<evidence type="ECO:0000313" key="2">
    <source>
        <dbReference type="Proteomes" id="UP000431533"/>
    </source>
</evidence>
<protein>
    <submittedName>
        <fullName evidence="1">Uncharacterized protein</fullName>
    </submittedName>
</protein>
<evidence type="ECO:0000313" key="1">
    <source>
        <dbReference type="EMBL" id="TVY23263.1"/>
    </source>
</evidence>
<dbReference type="Proteomes" id="UP000431533">
    <property type="component" value="Unassembled WGS sequence"/>
</dbReference>
<dbReference type="GeneID" id="41988142"/>